<name>A0A1C7LT34_GRIFR</name>
<protein>
    <submittedName>
        <fullName evidence="1">Uncharacterized protein</fullName>
    </submittedName>
</protein>
<dbReference type="Proteomes" id="UP000092993">
    <property type="component" value="Unassembled WGS sequence"/>
</dbReference>
<evidence type="ECO:0000313" key="1">
    <source>
        <dbReference type="EMBL" id="OBZ67306.1"/>
    </source>
</evidence>
<evidence type="ECO:0000313" key="2">
    <source>
        <dbReference type="Proteomes" id="UP000092993"/>
    </source>
</evidence>
<keyword evidence="2" id="KW-1185">Reference proteome</keyword>
<gene>
    <name evidence="1" type="ORF">A0H81_12536</name>
</gene>
<accession>A0A1C7LT34</accession>
<dbReference type="AlphaFoldDB" id="A0A1C7LT34"/>
<sequence>MGGTACTCKRRRLRQVGRTLTLTPTLIDWPGQAPQGWGAMHTSGRIWSLSAEEKLGRSAGAEQANGGGVACDAIRVLPVRTGGEYR</sequence>
<organism evidence="1 2">
    <name type="scientific">Grifola frondosa</name>
    <name type="common">Maitake</name>
    <name type="synonym">Polyporus frondosus</name>
    <dbReference type="NCBI Taxonomy" id="5627"/>
    <lineage>
        <taxon>Eukaryota</taxon>
        <taxon>Fungi</taxon>
        <taxon>Dikarya</taxon>
        <taxon>Basidiomycota</taxon>
        <taxon>Agaricomycotina</taxon>
        <taxon>Agaricomycetes</taxon>
        <taxon>Polyporales</taxon>
        <taxon>Grifolaceae</taxon>
        <taxon>Grifola</taxon>
    </lineage>
</organism>
<dbReference type="EMBL" id="LUGG01000024">
    <property type="protein sequence ID" value="OBZ67306.1"/>
    <property type="molecule type" value="Genomic_DNA"/>
</dbReference>
<proteinExistence type="predicted"/>
<comment type="caution">
    <text evidence="1">The sequence shown here is derived from an EMBL/GenBank/DDBJ whole genome shotgun (WGS) entry which is preliminary data.</text>
</comment>
<reference evidence="1 2" key="1">
    <citation type="submission" date="2016-03" db="EMBL/GenBank/DDBJ databases">
        <title>Whole genome sequencing of Grifola frondosa 9006-11.</title>
        <authorList>
            <person name="Min B."/>
            <person name="Park H."/>
            <person name="Kim J.-G."/>
            <person name="Cho H."/>
            <person name="Oh Y.-L."/>
            <person name="Kong W.-S."/>
            <person name="Choi I.-G."/>
        </authorList>
    </citation>
    <scope>NUCLEOTIDE SEQUENCE [LARGE SCALE GENOMIC DNA]</scope>
    <source>
        <strain evidence="1 2">9006-11</strain>
    </source>
</reference>